<reference evidence="17 18" key="1">
    <citation type="journal article" date="2013" name="Nature">
        <title>Insights into bilaterian evolution from three spiralian genomes.</title>
        <authorList>
            <person name="Simakov O."/>
            <person name="Marletaz F."/>
            <person name="Cho S.J."/>
            <person name="Edsinger-Gonzales E."/>
            <person name="Havlak P."/>
            <person name="Hellsten U."/>
            <person name="Kuo D.H."/>
            <person name="Larsson T."/>
            <person name="Lv J."/>
            <person name="Arendt D."/>
            <person name="Savage R."/>
            <person name="Osoegawa K."/>
            <person name="de Jong P."/>
            <person name="Grimwood J."/>
            <person name="Chapman J.A."/>
            <person name="Shapiro H."/>
            <person name="Aerts A."/>
            <person name="Otillar R.P."/>
            <person name="Terry A.Y."/>
            <person name="Boore J.L."/>
            <person name="Grigoriev I.V."/>
            <person name="Lindberg D.R."/>
            <person name="Seaver E.C."/>
            <person name="Weisblat D.A."/>
            <person name="Putnam N.H."/>
            <person name="Rokhsar D.S."/>
        </authorList>
    </citation>
    <scope>NUCLEOTIDE SEQUENCE [LARGE SCALE GENOMIC DNA]</scope>
</reference>
<evidence type="ECO:0000256" key="10">
    <source>
        <dbReference type="ARBA" id="ARBA00023136"/>
    </source>
</evidence>
<evidence type="ECO:0000256" key="14">
    <source>
        <dbReference type="ARBA" id="ARBA00051243"/>
    </source>
</evidence>
<dbReference type="Proteomes" id="UP000030746">
    <property type="component" value="Unassembled WGS sequence"/>
</dbReference>
<dbReference type="GO" id="GO:0004714">
    <property type="term" value="F:transmembrane receptor protein tyrosine kinase activity"/>
    <property type="evidence" value="ECO:0007669"/>
    <property type="project" value="UniProtKB-EC"/>
</dbReference>
<keyword evidence="6" id="KW-0547">Nucleotide-binding</keyword>
<gene>
    <name evidence="17" type="ORF">LOTGIDRAFT_174611</name>
</gene>
<feature type="non-terminal residue" evidence="17">
    <location>
        <position position="844"/>
    </location>
</feature>
<dbReference type="AlphaFoldDB" id="V4A002"/>
<evidence type="ECO:0000259" key="16">
    <source>
        <dbReference type="PROSITE" id="PS50853"/>
    </source>
</evidence>
<keyword evidence="8" id="KW-0067">ATP-binding</keyword>
<feature type="domain" description="Fibronectin type-III" evidence="16">
    <location>
        <begin position="303"/>
        <end position="417"/>
    </location>
</feature>
<dbReference type="InterPro" id="IPR006212">
    <property type="entry name" value="Furin_repeat"/>
</dbReference>
<evidence type="ECO:0000256" key="5">
    <source>
        <dbReference type="ARBA" id="ARBA00022692"/>
    </source>
</evidence>
<dbReference type="KEGG" id="lgi:LOTGIDRAFT_174611"/>
<evidence type="ECO:0000256" key="13">
    <source>
        <dbReference type="ARBA" id="ARBA00023180"/>
    </source>
</evidence>
<dbReference type="OrthoDB" id="5809444at2759"/>
<dbReference type="Pfam" id="PF00041">
    <property type="entry name" value="fn3"/>
    <property type="match status" value="1"/>
</dbReference>
<dbReference type="InterPro" id="IPR036941">
    <property type="entry name" value="Rcpt_L-dom_sf"/>
</dbReference>
<evidence type="ECO:0000256" key="7">
    <source>
        <dbReference type="ARBA" id="ARBA00022777"/>
    </source>
</evidence>
<proteinExistence type="predicted"/>
<name>V4A002_LOTGI</name>
<dbReference type="SUPFAM" id="SSF57184">
    <property type="entry name" value="Growth factor receptor domain"/>
    <property type="match status" value="1"/>
</dbReference>
<dbReference type="SUPFAM" id="SSF52058">
    <property type="entry name" value="L domain-like"/>
    <property type="match status" value="1"/>
</dbReference>
<keyword evidence="18" id="KW-1185">Reference proteome</keyword>
<evidence type="ECO:0000256" key="15">
    <source>
        <dbReference type="SAM" id="Phobius"/>
    </source>
</evidence>
<keyword evidence="7" id="KW-0418">Kinase</keyword>
<dbReference type="GeneID" id="20242823"/>
<evidence type="ECO:0000256" key="11">
    <source>
        <dbReference type="ARBA" id="ARBA00023137"/>
    </source>
</evidence>
<dbReference type="PROSITE" id="PS50853">
    <property type="entry name" value="FN3"/>
    <property type="match status" value="3"/>
</dbReference>
<feature type="transmembrane region" description="Helical" evidence="15">
    <location>
        <begin position="799"/>
        <end position="820"/>
    </location>
</feature>
<dbReference type="Gene3D" id="3.80.20.20">
    <property type="entry name" value="Receptor L-domain"/>
    <property type="match status" value="2"/>
</dbReference>
<keyword evidence="13" id="KW-0325">Glycoprotein</keyword>
<evidence type="ECO:0000256" key="3">
    <source>
        <dbReference type="ARBA" id="ARBA00022553"/>
    </source>
</evidence>
<dbReference type="InterPro" id="IPR000494">
    <property type="entry name" value="Rcpt_L-dom"/>
</dbReference>
<keyword evidence="3" id="KW-0597">Phosphoprotein</keyword>
<evidence type="ECO:0000256" key="12">
    <source>
        <dbReference type="ARBA" id="ARBA00023170"/>
    </source>
</evidence>
<dbReference type="Pfam" id="PF00757">
    <property type="entry name" value="Furin-like"/>
    <property type="match status" value="1"/>
</dbReference>
<dbReference type="CDD" id="cd00063">
    <property type="entry name" value="FN3"/>
    <property type="match status" value="3"/>
</dbReference>
<keyword evidence="10 15" id="KW-0472">Membrane</keyword>
<dbReference type="SUPFAM" id="SSF49265">
    <property type="entry name" value="Fibronectin type III"/>
    <property type="match status" value="2"/>
</dbReference>
<evidence type="ECO:0000256" key="6">
    <source>
        <dbReference type="ARBA" id="ARBA00022741"/>
    </source>
</evidence>
<dbReference type="EMBL" id="KB201334">
    <property type="protein sequence ID" value="ESO97128.1"/>
    <property type="molecule type" value="Genomic_DNA"/>
</dbReference>
<keyword evidence="5 15" id="KW-0812">Transmembrane</keyword>
<comment type="catalytic activity">
    <reaction evidence="14">
        <text>L-tyrosyl-[protein] + ATP = O-phospho-L-tyrosyl-[protein] + ADP + H(+)</text>
        <dbReference type="Rhea" id="RHEA:10596"/>
        <dbReference type="Rhea" id="RHEA-COMP:10136"/>
        <dbReference type="Rhea" id="RHEA-COMP:20101"/>
        <dbReference type="ChEBI" id="CHEBI:15378"/>
        <dbReference type="ChEBI" id="CHEBI:30616"/>
        <dbReference type="ChEBI" id="CHEBI:46858"/>
        <dbReference type="ChEBI" id="CHEBI:61978"/>
        <dbReference type="ChEBI" id="CHEBI:456216"/>
        <dbReference type="EC" id="2.7.10.1"/>
    </reaction>
</comment>
<dbReference type="InterPro" id="IPR050713">
    <property type="entry name" value="RTP_Phos/Ushers"/>
</dbReference>
<keyword evidence="12" id="KW-0675">Receptor</keyword>
<dbReference type="Pfam" id="PF01030">
    <property type="entry name" value="Recep_L_domain"/>
    <property type="match status" value="1"/>
</dbReference>
<organism evidence="17 18">
    <name type="scientific">Lottia gigantea</name>
    <name type="common">Giant owl limpet</name>
    <dbReference type="NCBI Taxonomy" id="225164"/>
    <lineage>
        <taxon>Eukaryota</taxon>
        <taxon>Metazoa</taxon>
        <taxon>Spiralia</taxon>
        <taxon>Lophotrochozoa</taxon>
        <taxon>Mollusca</taxon>
        <taxon>Gastropoda</taxon>
        <taxon>Patellogastropoda</taxon>
        <taxon>Lottioidea</taxon>
        <taxon>Lottiidae</taxon>
        <taxon>Lottia</taxon>
    </lineage>
</organism>
<dbReference type="PANTHER" id="PTHR46957:SF3">
    <property type="entry name" value="CYTOKINE RECEPTOR"/>
    <property type="match status" value="1"/>
</dbReference>
<dbReference type="PANTHER" id="PTHR46957">
    <property type="entry name" value="CYTOKINE RECEPTOR"/>
    <property type="match status" value="1"/>
</dbReference>
<dbReference type="HOGENOM" id="CLU_000288_166_0_1"/>
<dbReference type="SMART" id="SM00060">
    <property type="entry name" value="FN3"/>
    <property type="match status" value="3"/>
</dbReference>
<evidence type="ECO:0000256" key="2">
    <source>
        <dbReference type="ARBA" id="ARBA00011902"/>
    </source>
</evidence>
<comment type="subcellular location">
    <subcellularLocation>
        <location evidence="1">Membrane</location>
        <topology evidence="1">Single-pass type I membrane protein</topology>
    </subcellularLocation>
</comment>
<dbReference type="SMART" id="SM00261">
    <property type="entry name" value="FU"/>
    <property type="match status" value="1"/>
</dbReference>
<dbReference type="InterPro" id="IPR003961">
    <property type="entry name" value="FN3_dom"/>
</dbReference>
<evidence type="ECO:0000256" key="4">
    <source>
        <dbReference type="ARBA" id="ARBA00022679"/>
    </source>
</evidence>
<feature type="domain" description="Fibronectin type-III" evidence="16">
    <location>
        <begin position="421"/>
        <end position="519"/>
    </location>
</feature>
<accession>V4A002</accession>
<dbReference type="STRING" id="225164.V4A002"/>
<dbReference type="GO" id="GO:0016020">
    <property type="term" value="C:membrane"/>
    <property type="evidence" value="ECO:0007669"/>
    <property type="project" value="UniProtKB-SubCell"/>
</dbReference>
<dbReference type="Gene3D" id="2.60.40.10">
    <property type="entry name" value="Immunoglobulins"/>
    <property type="match status" value="4"/>
</dbReference>
<evidence type="ECO:0000256" key="1">
    <source>
        <dbReference type="ARBA" id="ARBA00004479"/>
    </source>
</evidence>
<dbReference type="Gene3D" id="2.10.220.10">
    <property type="entry name" value="Hormone Receptor, Insulin-like Growth Factor Receptor 1, Chain A, domain 2"/>
    <property type="match status" value="1"/>
</dbReference>
<keyword evidence="9 15" id="KW-1133">Transmembrane helix</keyword>
<keyword evidence="11" id="KW-0829">Tyrosine-protein kinase</keyword>
<dbReference type="RefSeq" id="XP_009052201.1">
    <property type="nucleotide sequence ID" value="XM_009053953.1"/>
</dbReference>
<feature type="domain" description="Fibronectin type-III" evidence="16">
    <location>
        <begin position="694"/>
        <end position="793"/>
    </location>
</feature>
<evidence type="ECO:0000256" key="9">
    <source>
        <dbReference type="ARBA" id="ARBA00022989"/>
    </source>
</evidence>
<dbReference type="OMA" id="NWLMDVS"/>
<dbReference type="InterPro" id="IPR006211">
    <property type="entry name" value="Furin-like_Cys-rich_dom"/>
</dbReference>
<sequence>MKFDCECDYCITDTRQCCHTYCIGGCTGPTKNDCISCKYFIHNDKCIKDCPYNTYMLKSRRCVTKEQCNQHKKEKLSENRHTHYLTLDVVDAYNTTIRRECVPDCPENYTISKSGDYCQKCLGKCPKICRINKKIDSISAAAELTGCTYIAGQIIIQIDGGSDIGLEFEKSFRAIEEVEYHIKIVRSYPLVSLHFFKNLKVIHGKVGMDRDSETDDENAKENRKYGLIVMDNQNLEELFLPEVAKNLKILNNKRVKFHFNRKLCEHKIREFLSDVNLWNTVYNRTLNENDVSTNGDLIPCNITKINLTVSDVNSDYVLLNWNKYNLTDDRMLIGYVLYYREVTSKQVDIFQGQDACSQSQWKKNDWDANRNNTDKEMVGLIHNLTPWTMYAAYVKTLTFKSKKSAISNIIFVKTLSAQPSAPTNLEVKAENENELFVSWDKPLKPNGDITHYKVYWKQGKLNREEFDERNYCLEKIVLDKPTKDEKKEEEEEELQVKPNKDGCCTCPKFMKDVEQLKKNVQSRLKFENAIKDLVYVKNKKALSFDIKKLGEVLNITYGNISLSKHLFNPPLLKSNRSNVNKPLSIDTSKYIVGTSGFFPFESPGNIDVENETDSDNVTCNDCSDSDDSDYIAMLAIVNGTNITLTNLGHFQPYNIKVLACQDTLENGEKYCSDKSNIALAFKRTLKSPTADRIEHSTIRVSVNDSGKVNITWDSPSDPNGLIVCFEIEYKPVHDYHGKVRKPCLTHSQYRENMGYVLTVTGHGNHSFRIRATSLAGPGTWTPEMYFHINSPPDILQGTIAGLIIGVVVFIIILVVVVNVAKRKFLRKQEPTTISINPGYMQTSD</sequence>
<dbReference type="InterPro" id="IPR013783">
    <property type="entry name" value="Ig-like_fold"/>
</dbReference>
<dbReference type="CDD" id="cd00064">
    <property type="entry name" value="FU"/>
    <property type="match status" value="1"/>
</dbReference>
<evidence type="ECO:0000256" key="8">
    <source>
        <dbReference type="ARBA" id="ARBA00022840"/>
    </source>
</evidence>
<dbReference type="CTD" id="20242823"/>
<evidence type="ECO:0000313" key="17">
    <source>
        <dbReference type="EMBL" id="ESO97128.1"/>
    </source>
</evidence>
<protein>
    <recommendedName>
        <fullName evidence="2">receptor protein-tyrosine kinase</fullName>
        <ecNumber evidence="2">2.7.10.1</ecNumber>
    </recommendedName>
</protein>
<dbReference type="InterPro" id="IPR009030">
    <property type="entry name" value="Growth_fac_rcpt_cys_sf"/>
</dbReference>
<dbReference type="GO" id="GO:0005524">
    <property type="term" value="F:ATP binding"/>
    <property type="evidence" value="ECO:0007669"/>
    <property type="project" value="UniProtKB-KW"/>
</dbReference>
<dbReference type="InterPro" id="IPR036116">
    <property type="entry name" value="FN3_sf"/>
</dbReference>
<dbReference type="EC" id="2.7.10.1" evidence="2"/>
<evidence type="ECO:0000313" key="18">
    <source>
        <dbReference type="Proteomes" id="UP000030746"/>
    </source>
</evidence>
<keyword evidence="4" id="KW-0808">Transferase</keyword>